<gene>
    <name evidence="2" type="ORF">IMSHALPRED_006224</name>
</gene>
<feature type="region of interest" description="Disordered" evidence="1">
    <location>
        <begin position="61"/>
        <end position="112"/>
    </location>
</feature>
<feature type="compositionally biased region" description="Basic and acidic residues" evidence="1">
    <location>
        <begin position="74"/>
        <end position="88"/>
    </location>
</feature>
<feature type="region of interest" description="Disordered" evidence="1">
    <location>
        <begin position="1"/>
        <end position="35"/>
    </location>
</feature>
<dbReference type="AlphaFoldDB" id="A0A8H3FH73"/>
<dbReference type="OrthoDB" id="5422798at2759"/>
<keyword evidence="3" id="KW-1185">Reference proteome</keyword>
<feature type="compositionally biased region" description="Low complexity" evidence="1">
    <location>
        <begin position="8"/>
        <end position="23"/>
    </location>
</feature>
<sequence length="172" mass="18824">MDYGPYDQGGQAAQQSRQGSPPSDLRGPTAIRGTSSLLDLQRATAQKPSEGVRQIVKAAVKPPVDADIASDGSEEAKIHDDVPLDEKRKRSPSIGESLPSKRIKPNSEETKYSFERTRNLPRRLPCEISYDEHAPMNPLYTVDAGFASLSLLDAGRYGGNTAVFQKQRISVR</sequence>
<proteinExistence type="predicted"/>
<comment type="caution">
    <text evidence="2">The sequence shown here is derived from an EMBL/GenBank/DDBJ whole genome shotgun (WGS) entry which is preliminary data.</text>
</comment>
<dbReference type="EMBL" id="CAJPDT010000036">
    <property type="protein sequence ID" value="CAF9924529.1"/>
    <property type="molecule type" value="Genomic_DNA"/>
</dbReference>
<organism evidence="2 3">
    <name type="scientific">Imshaugia aleurites</name>
    <dbReference type="NCBI Taxonomy" id="172621"/>
    <lineage>
        <taxon>Eukaryota</taxon>
        <taxon>Fungi</taxon>
        <taxon>Dikarya</taxon>
        <taxon>Ascomycota</taxon>
        <taxon>Pezizomycotina</taxon>
        <taxon>Lecanoromycetes</taxon>
        <taxon>OSLEUM clade</taxon>
        <taxon>Lecanoromycetidae</taxon>
        <taxon>Lecanorales</taxon>
        <taxon>Lecanorineae</taxon>
        <taxon>Parmeliaceae</taxon>
        <taxon>Imshaugia</taxon>
    </lineage>
</organism>
<accession>A0A8H3FH73</accession>
<reference evidence="2" key="1">
    <citation type="submission" date="2021-03" db="EMBL/GenBank/DDBJ databases">
        <authorList>
            <person name="Tagirdzhanova G."/>
        </authorList>
    </citation>
    <scope>NUCLEOTIDE SEQUENCE</scope>
</reference>
<evidence type="ECO:0000313" key="2">
    <source>
        <dbReference type="EMBL" id="CAF9924529.1"/>
    </source>
</evidence>
<evidence type="ECO:0000256" key="1">
    <source>
        <dbReference type="SAM" id="MobiDB-lite"/>
    </source>
</evidence>
<evidence type="ECO:0000313" key="3">
    <source>
        <dbReference type="Proteomes" id="UP000664534"/>
    </source>
</evidence>
<name>A0A8H3FH73_9LECA</name>
<protein>
    <submittedName>
        <fullName evidence="2">Uncharacterized protein</fullName>
    </submittedName>
</protein>
<dbReference type="Proteomes" id="UP000664534">
    <property type="component" value="Unassembled WGS sequence"/>
</dbReference>